<dbReference type="InterPro" id="IPR036388">
    <property type="entry name" value="WH-like_DNA-bd_sf"/>
</dbReference>
<keyword evidence="3" id="KW-1185">Reference proteome</keyword>
<dbReference type="InterPro" id="IPR041698">
    <property type="entry name" value="Methyltransf_25"/>
</dbReference>
<evidence type="ECO:0000313" key="3">
    <source>
        <dbReference type="Proteomes" id="UP001197378"/>
    </source>
</evidence>
<dbReference type="Pfam" id="PF13649">
    <property type="entry name" value="Methyltransf_25"/>
    <property type="match status" value="1"/>
</dbReference>
<dbReference type="SUPFAM" id="SSF46785">
    <property type="entry name" value="Winged helix' DNA-binding domain"/>
    <property type="match status" value="1"/>
</dbReference>
<organism evidence="2 3">
    <name type="scientific">Igneacidithiobacillus copahuensis</name>
    <dbReference type="NCBI Taxonomy" id="2724909"/>
    <lineage>
        <taxon>Bacteria</taxon>
        <taxon>Pseudomonadati</taxon>
        <taxon>Pseudomonadota</taxon>
        <taxon>Acidithiobacillia</taxon>
        <taxon>Acidithiobacillales</taxon>
        <taxon>Acidithiobacillaceae</taxon>
        <taxon>Igneacidithiobacillus</taxon>
    </lineage>
</organism>
<dbReference type="GO" id="GO:0032259">
    <property type="term" value="P:methylation"/>
    <property type="evidence" value="ECO:0007669"/>
    <property type="project" value="UniProtKB-KW"/>
</dbReference>
<dbReference type="Proteomes" id="UP001197378">
    <property type="component" value="Unassembled WGS sequence"/>
</dbReference>
<dbReference type="InterPro" id="IPR053173">
    <property type="entry name" value="SAM-binding_MTase"/>
</dbReference>
<dbReference type="RefSeq" id="WP_215873292.1">
    <property type="nucleotide sequence ID" value="NZ_JAAXYO010000031.1"/>
</dbReference>
<evidence type="ECO:0000313" key="2">
    <source>
        <dbReference type="EMBL" id="MBU2787028.1"/>
    </source>
</evidence>
<evidence type="ECO:0000259" key="1">
    <source>
        <dbReference type="Pfam" id="PF13649"/>
    </source>
</evidence>
<feature type="domain" description="Methyltransferase" evidence="1">
    <location>
        <begin position="167"/>
        <end position="262"/>
    </location>
</feature>
<gene>
    <name evidence="2" type="ORF">HFQ13_02165</name>
</gene>
<sequence length="333" mass="36751">MISAEELRNRAQGAMSLHIAFIGVVNGLFSALHRLQTATPAELAQATDLNVGYLRRWCDAAYAFSWLEREGDGFRLSEDGDSMRPERSDSRMAAAVGAVLGAHMAERAAGLMRTGERPGEKVLAERETILPWFGSMLEHNFRRTFEEKIVPSVPIFAEMNARQGLAVDLGCGNGWYLRALLGKCTQLRGLGLDGFAENVRQATALAAAEGLGERLHFAEGDIHQFRLPEPADLIAMNRALHHVWEERGELFARLQEELQPGGAVVIWEPAWPDDNLLLREPAYRGMAFQNLTEHVQGNHFLRPDEISQALSAAGLAVSIHPVGSDVVVVGRRR</sequence>
<protein>
    <submittedName>
        <fullName evidence="2">Class I SAM-dependent methyltransferase</fullName>
    </submittedName>
</protein>
<comment type="caution">
    <text evidence="2">The sequence shown here is derived from an EMBL/GenBank/DDBJ whole genome shotgun (WGS) entry which is preliminary data.</text>
</comment>
<dbReference type="CDD" id="cd02440">
    <property type="entry name" value="AdoMet_MTases"/>
    <property type="match status" value="1"/>
</dbReference>
<dbReference type="InterPro" id="IPR036390">
    <property type="entry name" value="WH_DNA-bd_sf"/>
</dbReference>
<keyword evidence="2" id="KW-0808">Transferase</keyword>
<dbReference type="Gene3D" id="3.40.50.150">
    <property type="entry name" value="Vaccinia Virus protein VP39"/>
    <property type="match status" value="1"/>
</dbReference>
<dbReference type="GO" id="GO:0008168">
    <property type="term" value="F:methyltransferase activity"/>
    <property type="evidence" value="ECO:0007669"/>
    <property type="project" value="UniProtKB-KW"/>
</dbReference>
<dbReference type="Gene3D" id="1.10.10.10">
    <property type="entry name" value="Winged helix-like DNA-binding domain superfamily/Winged helix DNA-binding domain"/>
    <property type="match status" value="1"/>
</dbReference>
<keyword evidence="2" id="KW-0489">Methyltransferase</keyword>
<dbReference type="PANTHER" id="PTHR45128">
    <property type="entry name" value="METHYLTRANSFERASE TYPE 11"/>
    <property type="match status" value="1"/>
</dbReference>
<proteinExistence type="predicted"/>
<dbReference type="InterPro" id="IPR029063">
    <property type="entry name" value="SAM-dependent_MTases_sf"/>
</dbReference>
<dbReference type="AlphaFoldDB" id="A0AAE2YNK0"/>
<name>A0AAE2YNK0_9PROT</name>
<dbReference type="SUPFAM" id="SSF53335">
    <property type="entry name" value="S-adenosyl-L-methionine-dependent methyltransferases"/>
    <property type="match status" value="1"/>
</dbReference>
<dbReference type="EMBL" id="JAAXYO010000031">
    <property type="protein sequence ID" value="MBU2787028.1"/>
    <property type="molecule type" value="Genomic_DNA"/>
</dbReference>
<reference evidence="2" key="1">
    <citation type="journal article" date="2021" name="ISME J.">
        <title>Genomic evolution of the class Acidithiobacillia: deep-branching Proteobacteria living in extreme acidic conditions.</title>
        <authorList>
            <person name="Moya-Beltran A."/>
            <person name="Beard S."/>
            <person name="Rojas-Villalobos C."/>
            <person name="Issotta F."/>
            <person name="Gallardo Y."/>
            <person name="Ulloa R."/>
            <person name="Giaveno A."/>
            <person name="Degli Esposti M."/>
            <person name="Johnson D.B."/>
            <person name="Quatrini R."/>
        </authorList>
    </citation>
    <scope>NUCLEOTIDE SEQUENCE</scope>
    <source>
        <strain evidence="2">VAN18-1</strain>
    </source>
</reference>
<accession>A0AAE2YNK0</accession>